<dbReference type="NCBIfam" id="TIGR00151">
    <property type="entry name" value="ispF"/>
    <property type="match status" value="1"/>
</dbReference>
<feature type="binding site" evidence="8">
    <location>
        <begin position="34"/>
        <end position="35"/>
    </location>
    <ligand>
        <name>4-CDP-2-C-methyl-D-erythritol 2-phosphate</name>
        <dbReference type="ChEBI" id="CHEBI:57919"/>
    </ligand>
</feature>
<dbReference type="GO" id="GO:0016114">
    <property type="term" value="P:terpenoid biosynthetic process"/>
    <property type="evidence" value="ECO:0007669"/>
    <property type="project" value="InterPro"/>
</dbReference>
<comment type="function">
    <text evidence="8">Involved in the biosynthesis of isopentenyl diphosphate (IPP) and dimethylallyl diphosphate (DMAPP), two major building blocks of isoprenoid compounds. Catalyzes the conversion of 4-diphosphocytidyl-2-C-methyl-D-erythritol 2-phosphate (CDP-ME2P) to 2-C-methyl-D-erythritol 2,4-cyclodiphosphate (ME-CPP) with a corresponding release of cytidine 5-monophosphate (CMP).</text>
</comment>
<comment type="pathway">
    <text evidence="2 8">Isoprenoid biosynthesis; isopentenyl diphosphate biosynthesis via DXP pathway; isopentenyl diphosphate from 1-deoxy-D-xylulose 5-phosphate: step 4/6.</text>
</comment>
<comment type="caution">
    <text evidence="11">The sequence shown here is derived from an EMBL/GenBank/DDBJ whole genome shotgun (WGS) entry which is preliminary data.</text>
</comment>
<dbReference type="PANTHER" id="PTHR43181">
    <property type="entry name" value="2-C-METHYL-D-ERYTHRITOL 2,4-CYCLODIPHOSPHATE SYNTHASE, CHLOROPLASTIC"/>
    <property type="match status" value="1"/>
</dbReference>
<dbReference type="InterPro" id="IPR020555">
    <property type="entry name" value="MECDP_synthase_CS"/>
</dbReference>
<dbReference type="GO" id="GO:0008685">
    <property type="term" value="F:2-C-methyl-D-erythritol 2,4-cyclodiphosphate synthase activity"/>
    <property type="evidence" value="ECO:0007669"/>
    <property type="project" value="UniProtKB-UniRule"/>
</dbReference>
<proteinExistence type="inferred from homology"/>
<comment type="catalytic activity">
    <reaction evidence="1 8 9">
        <text>4-CDP-2-C-methyl-D-erythritol 2-phosphate = 2-C-methyl-D-erythritol 2,4-cyclic diphosphate + CMP</text>
        <dbReference type="Rhea" id="RHEA:23864"/>
        <dbReference type="ChEBI" id="CHEBI:57919"/>
        <dbReference type="ChEBI" id="CHEBI:58483"/>
        <dbReference type="ChEBI" id="CHEBI:60377"/>
        <dbReference type="EC" id="4.6.1.12"/>
    </reaction>
</comment>
<feature type="binding site" evidence="8">
    <location>
        <begin position="132"/>
        <end position="135"/>
    </location>
    <ligand>
        <name>4-CDP-2-C-methyl-D-erythritol 2-phosphate</name>
        <dbReference type="ChEBI" id="CHEBI:57919"/>
    </ligand>
</feature>
<evidence type="ECO:0000256" key="6">
    <source>
        <dbReference type="ARBA" id="ARBA00023229"/>
    </source>
</evidence>
<dbReference type="EC" id="4.6.1.12" evidence="4 8"/>
<dbReference type="AlphaFoldDB" id="A0A9X1V9T6"/>
<keyword evidence="5 8" id="KW-0479">Metal-binding</keyword>
<dbReference type="FunFam" id="3.30.1330.50:FF:000001">
    <property type="entry name" value="2-C-methyl-D-erythritol 2,4-cyclodiphosphate synthase"/>
    <property type="match status" value="1"/>
</dbReference>
<feature type="site" description="Transition state stabilizer" evidence="8">
    <location>
        <position position="34"/>
    </location>
</feature>
<evidence type="ECO:0000313" key="11">
    <source>
        <dbReference type="EMBL" id="MCI0183870.1"/>
    </source>
</evidence>
<feature type="binding site" evidence="8">
    <location>
        <position position="10"/>
    </location>
    <ligand>
        <name>a divalent metal cation</name>
        <dbReference type="ChEBI" id="CHEBI:60240"/>
    </ligand>
</feature>
<accession>A0A9X1V9T6</accession>
<feature type="site" description="Transition state stabilizer" evidence="8">
    <location>
        <position position="133"/>
    </location>
</feature>
<feature type="binding site" evidence="8">
    <location>
        <position position="8"/>
    </location>
    <ligand>
        <name>a divalent metal cation</name>
        <dbReference type="ChEBI" id="CHEBI:60240"/>
    </ligand>
</feature>
<dbReference type="Gene3D" id="3.30.1330.50">
    <property type="entry name" value="2-C-methyl-D-erythritol 2,4-cyclodiphosphate synthase"/>
    <property type="match status" value="1"/>
</dbReference>
<keyword evidence="7 8" id="KW-0456">Lyase</keyword>
<dbReference type="InterPro" id="IPR003526">
    <property type="entry name" value="MECDP_synthase"/>
</dbReference>
<evidence type="ECO:0000256" key="4">
    <source>
        <dbReference type="ARBA" id="ARBA00012579"/>
    </source>
</evidence>
<evidence type="ECO:0000256" key="9">
    <source>
        <dbReference type="RuleBase" id="RU004395"/>
    </source>
</evidence>
<keyword evidence="12" id="KW-1185">Reference proteome</keyword>
<evidence type="ECO:0000256" key="1">
    <source>
        <dbReference type="ARBA" id="ARBA00000200"/>
    </source>
</evidence>
<evidence type="ECO:0000256" key="8">
    <source>
        <dbReference type="HAMAP-Rule" id="MF_00107"/>
    </source>
</evidence>
<comment type="subunit">
    <text evidence="8">Homotrimer.</text>
</comment>
<protein>
    <recommendedName>
        <fullName evidence="4 8">2-C-methyl-D-erythritol 2,4-cyclodiphosphate synthase</fullName>
        <shortName evidence="8">MECDP-synthase</shortName>
        <shortName evidence="8">MECPP-synthase</shortName>
        <shortName evidence="8">MECPS</shortName>
        <ecNumber evidence="4 8">4.6.1.12</ecNumber>
    </recommendedName>
</protein>
<dbReference type="RefSeq" id="WP_336605168.1">
    <property type="nucleotide sequence ID" value="NZ_JALBUF010000006.1"/>
</dbReference>
<feature type="binding site" evidence="8">
    <location>
        <position position="142"/>
    </location>
    <ligand>
        <name>4-CDP-2-C-methyl-D-erythritol 2-phosphate</name>
        <dbReference type="ChEBI" id="CHEBI:57919"/>
    </ligand>
</feature>
<evidence type="ECO:0000259" key="10">
    <source>
        <dbReference type="Pfam" id="PF02542"/>
    </source>
</evidence>
<dbReference type="Pfam" id="PF02542">
    <property type="entry name" value="YgbB"/>
    <property type="match status" value="1"/>
</dbReference>
<feature type="binding site" evidence="8">
    <location>
        <begin position="61"/>
        <end position="65"/>
    </location>
    <ligand>
        <name>4-CDP-2-C-methyl-D-erythritol 2-phosphate</name>
        <dbReference type="ChEBI" id="CHEBI:57919"/>
    </ligand>
</feature>
<evidence type="ECO:0000256" key="3">
    <source>
        <dbReference type="ARBA" id="ARBA00008480"/>
    </source>
</evidence>
<comment type="similarity">
    <text evidence="3 8 9">Belongs to the IspF family.</text>
</comment>
<name>A0A9X1V9T6_9BACL</name>
<comment type="cofactor">
    <cofactor evidence="8">
        <name>a divalent metal cation</name>
        <dbReference type="ChEBI" id="CHEBI:60240"/>
    </cofactor>
    <text evidence="8">Binds 1 divalent metal cation per subunit.</text>
</comment>
<feature type="domain" description="2-C-methyl-D-erythritol 2,4-cyclodiphosphate synthase" evidence="10">
    <location>
        <begin position="1"/>
        <end position="154"/>
    </location>
</feature>
<dbReference type="InterPro" id="IPR036571">
    <property type="entry name" value="MECDP_synthase_sf"/>
</dbReference>
<feature type="binding site" evidence="8">
    <location>
        <begin position="8"/>
        <end position="10"/>
    </location>
    <ligand>
        <name>4-CDP-2-C-methyl-D-erythritol 2-phosphate</name>
        <dbReference type="ChEBI" id="CHEBI:57919"/>
    </ligand>
</feature>
<gene>
    <name evidence="8 11" type="primary">ispF</name>
    <name evidence="11" type="ORF">MM817_02161</name>
</gene>
<feature type="binding site" evidence="8">
    <location>
        <position position="42"/>
    </location>
    <ligand>
        <name>a divalent metal cation</name>
        <dbReference type="ChEBI" id="CHEBI:60240"/>
    </ligand>
</feature>
<reference evidence="11" key="1">
    <citation type="submission" date="2022-03" db="EMBL/GenBank/DDBJ databases">
        <title>Draft Genome Sequence of Firmicute Strain S0AB, a Heterotrophic Iron/Sulfur-Oxidizing Extreme Acidophile.</title>
        <authorList>
            <person name="Vergara E."/>
            <person name="Pakostova E."/>
            <person name="Johnson D.B."/>
            <person name="Holmes D.S."/>
        </authorList>
    </citation>
    <scope>NUCLEOTIDE SEQUENCE</scope>
    <source>
        <strain evidence="11">S0AB</strain>
    </source>
</reference>
<dbReference type="PROSITE" id="PS01350">
    <property type="entry name" value="ISPF"/>
    <property type="match status" value="1"/>
</dbReference>
<evidence type="ECO:0000313" key="12">
    <source>
        <dbReference type="Proteomes" id="UP001139263"/>
    </source>
</evidence>
<keyword evidence="6 8" id="KW-0414">Isoprene biosynthesis</keyword>
<dbReference type="SUPFAM" id="SSF69765">
    <property type="entry name" value="IpsF-like"/>
    <property type="match status" value="1"/>
</dbReference>
<dbReference type="EMBL" id="JALBUF010000006">
    <property type="protein sequence ID" value="MCI0183870.1"/>
    <property type="molecule type" value="Genomic_DNA"/>
</dbReference>
<sequence length="161" mass="17578">MRVGLGFDVHRFKAGRPLMLGGIEIPFEVGLDGHSDADVLLHAVMDALLGAASLGDIGDHFPDTDEQYLGASSVALLRSVVDLIHERNYRVGNLDVMVLAEQPKLAPYKKDMIHLLARELAVDEMDVSIKATTMERMGFVGRKEGIAVEAIVLLIDSAKER</sequence>
<dbReference type="Proteomes" id="UP001139263">
    <property type="component" value="Unassembled WGS sequence"/>
</dbReference>
<evidence type="ECO:0000256" key="5">
    <source>
        <dbReference type="ARBA" id="ARBA00022723"/>
    </source>
</evidence>
<dbReference type="CDD" id="cd00554">
    <property type="entry name" value="MECDP_synthase"/>
    <property type="match status" value="1"/>
</dbReference>
<dbReference type="GO" id="GO:0019288">
    <property type="term" value="P:isopentenyl diphosphate biosynthetic process, methylerythritol 4-phosphate pathway"/>
    <property type="evidence" value="ECO:0007669"/>
    <property type="project" value="UniProtKB-UniRule"/>
</dbReference>
<evidence type="ECO:0000256" key="2">
    <source>
        <dbReference type="ARBA" id="ARBA00004709"/>
    </source>
</evidence>
<dbReference type="GO" id="GO:0046872">
    <property type="term" value="F:metal ion binding"/>
    <property type="evidence" value="ECO:0007669"/>
    <property type="project" value="UniProtKB-KW"/>
</dbReference>
<organism evidence="11 12">
    <name type="scientific">Sulfoacidibacillus ferrooxidans</name>
    <dbReference type="NCBI Taxonomy" id="2005001"/>
    <lineage>
        <taxon>Bacteria</taxon>
        <taxon>Bacillati</taxon>
        <taxon>Bacillota</taxon>
        <taxon>Bacilli</taxon>
        <taxon>Bacillales</taxon>
        <taxon>Alicyclobacillaceae</taxon>
        <taxon>Sulfoacidibacillus</taxon>
    </lineage>
</organism>
<dbReference type="HAMAP" id="MF_00107">
    <property type="entry name" value="IspF"/>
    <property type="match status" value="1"/>
</dbReference>
<feature type="binding site" evidence="8">
    <location>
        <position position="139"/>
    </location>
    <ligand>
        <name>4-CDP-2-C-methyl-D-erythritol 2-phosphate</name>
        <dbReference type="ChEBI" id="CHEBI:57919"/>
    </ligand>
</feature>
<dbReference type="PANTHER" id="PTHR43181:SF1">
    <property type="entry name" value="2-C-METHYL-D-ERYTHRITOL 2,4-CYCLODIPHOSPHATE SYNTHASE, CHLOROPLASTIC"/>
    <property type="match status" value="1"/>
</dbReference>
<evidence type="ECO:0000256" key="7">
    <source>
        <dbReference type="ARBA" id="ARBA00023239"/>
    </source>
</evidence>
<feature type="binding site" evidence="8">
    <location>
        <begin position="56"/>
        <end position="58"/>
    </location>
    <ligand>
        <name>4-CDP-2-C-methyl-D-erythritol 2-phosphate</name>
        <dbReference type="ChEBI" id="CHEBI:57919"/>
    </ligand>
</feature>
<comment type="caution">
    <text evidence="8">Lacks conserved residue(s) required for the propagation of feature annotation.</text>
</comment>